<evidence type="ECO:0000256" key="1">
    <source>
        <dbReference type="SAM" id="MobiDB-lite"/>
    </source>
</evidence>
<dbReference type="AlphaFoldDB" id="A0A4Y2UJN7"/>
<comment type="caution">
    <text evidence="2">The sequence shown here is derived from an EMBL/GenBank/DDBJ whole genome shotgun (WGS) entry which is preliminary data.</text>
</comment>
<dbReference type="EMBL" id="BGPR01037519">
    <property type="protein sequence ID" value="GBO13128.1"/>
    <property type="molecule type" value="Genomic_DNA"/>
</dbReference>
<protein>
    <submittedName>
        <fullName evidence="2">Uncharacterized protein</fullName>
    </submittedName>
</protein>
<organism evidence="2 3">
    <name type="scientific">Araneus ventricosus</name>
    <name type="common">Orbweaver spider</name>
    <name type="synonym">Epeira ventricosa</name>
    <dbReference type="NCBI Taxonomy" id="182803"/>
    <lineage>
        <taxon>Eukaryota</taxon>
        <taxon>Metazoa</taxon>
        <taxon>Ecdysozoa</taxon>
        <taxon>Arthropoda</taxon>
        <taxon>Chelicerata</taxon>
        <taxon>Arachnida</taxon>
        <taxon>Araneae</taxon>
        <taxon>Araneomorphae</taxon>
        <taxon>Entelegynae</taxon>
        <taxon>Araneoidea</taxon>
        <taxon>Araneidae</taxon>
        <taxon>Araneus</taxon>
    </lineage>
</organism>
<sequence length="124" mass="14796">MEQRSQQRKEPEETRRTRNSRLSIHATSILKERHQMCEEGTKSPSDYKTFLAFKFHFLELENTNFMEKSGQSLPVSKCRRVKQFQDERIPEEFTLIPFILMWKYNWAGFSVSSGNKRKLMDGSR</sequence>
<evidence type="ECO:0000313" key="2">
    <source>
        <dbReference type="EMBL" id="GBO13128.1"/>
    </source>
</evidence>
<evidence type="ECO:0000313" key="3">
    <source>
        <dbReference type="Proteomes" id="UP000499080"/>
    </source>
</evidence>
<keyword evidence="3" id="KW-1185">Reference proteome</keyword>
<feature type="compositionally biased region" description="Basic and acidic residues" evidence="1">
    <location>
        <begin position="1"/>
        <end position="16"/>
    </location>
</feature>
<feature type="region of interest" description="Disordered" evidence="1">
    <location>
        <begin position="1"/>
        <end position="25"/>
    </location>
</feature>
<dbReference type="Proteomes" id="UP000499080">
    <property type="component" value="Unassembled WGS sequence"/>
</dbReference>
<accession>A0A4Y2UJN7</accession>
<proteinExistence type="predicted"/>
<gene>
    <name evidence="2" type="ORF">AVEN_220147_1</name>
</gene>
<reference evidence="2 3" key="1">
    <citation type="journal article" date="2019" name="Sci. Rep.">
        <title>Orb-weaving spider Araneus ventricosus genome elucidates the spidroin gene catalogue.</title>
        <authorList>
            <person name="Kono N."/>
            <person name="Nakamura H."/>
            <person name="Ohtoshi R."/>
            <person name="Moran D.A.P."/>
            <person name="Shinohara A."/>
            <person name="Yoshida Y."/>
            <person name="Fujiwara M."/>
            <person name="Mori M."/>
            <person name="Tomita M."/>
            <person name="Arakawa K."/>
        </authorList>
    </citation>
    <scope>NUCLEOTIDE SEQUENCE [LARGE SCALE GENOMIC DNA]</scope>
</reference>
<name>A0A4Y2UJN7_ARAVE</name>